<gene>
    <name evidence="1" type="ORF">Ocin01_18014</name>
</gene>
<reference evidence="1 2" key="1">
    <citation type="journal article" date="2016" name="Genome Biol. Evol.">
        <title>Gene Family Evolution Reflects Adaptation to Soil Environmental Stressors in the Genome of the Collembolan Orchesella cincta.</title>
        <authorList>
            <person name="Faddeeva-Vakhrusheva A."/>
            <person name="Derks M.F."/>
            <person name="Anvar S.Y."/>
            <person name="Agamennone V."/>
            <person name="Suring W."/>
            <person name="Smit S."/>
            <person name="van Straalen N.M."/>
            <person name="Roelofs D."/>
        </authorList>
    </citation>
    <scope>NUCLEOTIDE SEQUENCE [LARGE SCALE GENOMIC DNA]</scope>
    <source>
        <tissue evidence="1">Mixed pool</tissue>
    </source>
</reference>
<comment type="caution">
    <text evidence="1">The sequence shown here is derived from an EMBL/GenBank/DDBJ whole genome shotgun (WGS) entry which is preliminary data.</text>
</comment>
<proteinExistence type="predicted"/>
<dbReference type="EMBL" id="LJIJ01003330">
    <property type="protein sequence ID" value="ODM88675.1"/>
    <property type="molecule type" value="Genomic_DNA"/>
</dbReference>
<organism evidence="1 2">
    <name type="scientific">Orchesella cincta</name>
    <name type="common">Springtail</name>
    <name type="synonym">Podura cincta</name>
    <dbReference type="NCBI Taxonomy" id="48709"/>
    <lineage>
        <taxon>Eukaryota</taxon>
        <taxon>Metazoa</taxon>
        <taxon>Ecdysozoa</taxon>
        <taxon>Arthropoda</taxon>
        <taxon>Hexapoda</taxon>
        <taxon>Collembola</taxon>
        <taxon>Entomobryomorpha</taxon>
        <taxon>Entomobryoidea</taxon>
        <taxon>Orchesellidae</taxon>
        <taxon>Orchesellinae</taxon>
        <taxon>Orchesella</taxon>
    </lineage>
</organism>
<name>A0A1D2M6T1_ORCCI</name>
<dbReference type="Proteomes" id="UP000094527">
    <property type="component" value="Unassembled WGS sequence"/>
</dbReference>
<accession>A0A1D2M6T1</accession>
<sequence length="76" mass="8162">MHNLALPKSEVLKKEDTDVSSLYSLNSDGGEDVFIEEAPEATPKKKYHDLATALAAGNLTTTGTWEPATSVGQKRS</sequence>
<dbReference type="AlphaFoldDB" id="A0A1D2M6T1"/>
<evidence type="ECO:0000313" key="2">
    <source>
        <dbReference type="Proteomes" id="UP000094527"/>
    </source>
</evidence>
<evidence type="ECO:0000313" key="1">
    <source>
        <dbReference type="EMBL" id="ODM88675.1"/>
    </source>
</evidence>
<keyword evidence="2" id="KW-1185">Reference proteome</keyword>
<protein>
    <submittedName>
        <fullName evidence="1">Uncharacterized protein</fullName>
    </submittedName>
</protein>